<dbReference type="EMBL" id="NEVL01000003">
    <property type="protein sequence ID" value="OZI35937.1"/>
    <property type="molecule type" value="Genomic_DNA"/>
</dbReference>
<dbReference type="SUPFAM" id="SSF54593">
    <property type="entry name" value="Glyoxalase/Bleomycin resistance protein/Dihydroxybiphenyl dioxygenase"/>
    <property type="match status" value="1"/>
</dbReference>
<evidence type="ECO:0000313" key="5">
    <source>
        <dbReference type="Proteomes" id="UP000217005"/>
    </source>
</evidence>
<comment type="caution">
    <text evidence="2">The sequence shown here is derived from an EMBL/GenBank/DDBJ whole genome shotgun (WGS) entry which is preliminary data.</text>
</comment>
<evidence type="ECO:0000313" key="4">
    <source>
        <dbReference type="Proteomes" id="UP000216354"/>
    </source>
</evidence>
<protein>
    <submittedName>
        <fullName evidence="2">Glyoxalase</fullName>
    </submittedName>
</protein>
<evidence type="ECO:0000313" key="2">
    <source>
        <dbReference type="EMBL" id="OZI35937.1"/>
    </source>
</evidence>
<dbReference type="InterPro" id="IPR004360">
    <property type="entry name" value="Glyas_Fos-R_dOase_dom"/>
</dbReference>
<feature type="domain" description="VOC" evidence="1">
    <location>
        <begin position="2"/>
        <end position="115"/>
    </location>
</feature>
<reference evidence="2 5" key="1">
    <citation type="submission" date="2017-05" db="EMBL/GenBank/DDBJ databases">
        <title>Complete and WGS of Bordetella genogroups.</title>
        <authorList>
            <person name="Spilker T."/>
            <person name="LiPuma J."/>
        </authorList>
    </citation>
    <scope>NUCLEOTIDE SEQUENCE [LARGE SCALE GENOMIC DNA]</scope>
    <source>
        <strain evidence="2 5">AU17610</strain>
    </source>
</reference>
<dbReference type="Proteomes" id="UP000216354">
    <property type="component" value="Unassembled WGS sequence"/>
</dbReference>
<dbReference type="Proteomes" id="UP000217005">
    <property type="component" value="Unassembled WGS sequence"/>
</dbReference>
<dbReference type="PROSITE" id="PS51819">
    <property type="entry name" value="VOC"/>
    <property type="match status" value="1"/>
</dbReference>
<accession>A0A261SG07</accession>
<gene>
    <name evidence="3" type="ORF">CAL27_18120</name>
    <name evidence="2" type="ORF">CEG14_12905</name>
</gene>
<dbReference type="Pfam" id="PF00903">
    <property type="entry name" value="Glyoxalase"/>
    <property type="match status" value="1"/>
</dbReference>
<dbReference type="Gene3D" id="3.10.180.10">
    <property type="entry name" value="2,3-Dihydroxybiphenyl 1,2-Dioxygenase, domain 1"/>
    <property type="match status" value="1"/>
</dbReference>
<evidence type="ECO:0000313" key="3">
    <source>
        <dbReference type="EMBL" id="OZI58605.1"/>
    </source>
</evidence>
<organism evidence="2 5">
    <name type="scientific">Bordetella genomosp. 1</name>
    <dbReference type="NCBI Taxonomy" id="1395607"/>
    <lineage>
        <taxon>Bacteria</taxon>
        <taxon>Pseudomonadati</taxon>
        <taxon>Pseudomonadota</taxon>
        <taxon>Betaproteobacteria</taxon>
        <taxon>Burkholderiales</taxon>
        <taxon>Alcaligenaceae</taxon>
        <taxon>Bordetella</taxon>
    </lineage>
</organism>
<name>A0A261SG07_9BORD</name>
<sequence>MRIKRIVANLAARDPAQADHFYRETLGLEVLMDHGWITTYGADEEAEVQLSIASQGGNDTPVPDLSIEVDDLDEALARVQAGGYAVEYGPALEPWGVRRFFVRDPLGKLVNLLQHVD</sequence>
<dbReference type="OrthoDB" id="9797663at2"/>
<reference evidence="3 4" key="2">
    <citation type="submission" date="2017-05" db="EMBL/GenBank/DDBJ databases">
        <title>Complete and WGS of Bordetella genogroups.</title>
        <authorList>
            <person name="Spilker T."/>
            <person name="Lipuma J."/>
        </authorList>
    </citation>
    <scope>NUCLEOTIDE SEQUENCE [LARGE SCALE GENOMIC DNA]</scope>
    <source>
        <strain evidence="3 4">AU9795</strain>
    </source>
</reference>
<dbReference type="AlphaFoldDB" id="A0A261SG07"/>
<dbReference type="InterPro" id="IPR029068">
    <property type="entry name" value="Glyas_Bleomycin-R_OHBP_Dase"/>
</dbReference>
<evidence type="ECO:0000259" key="1">
    <source>
        <dbReference type="PROSITE" id="PS51819"/>
    </source>
</evidence>
<proteinExistence type="predicted"/>
<keyword evidence="4" id="KW-1185">Reference proteome</keyword>
<dbReference type="RefSeq" id="WP_094826745.1">
    <property type="nucleotide sequence ID" value="NZ_NEVL01000003.1"/>
</dbReference>
<dbReference type="InterPro" id="IPR037523">
    <property type="entry name" value="VOC_core"/>
</dbReference>
<dbReference type="EMBL" id="NEVR01000004">
    <property type="protein sequence ID" value="OZI58605.1"/>
    <property type="molecule type" value="Genomic_DNA"/>
</dbReference>